<dbReference type="AlphaFoldDB" id="A0A974BJN1"/>
<proteinExistence type="predicted"/>
<comment type="caution">
    <text evidence="2">The sequence shown here is derived from an EMBL/GenBank/DDBJ whole genome shotgun (WGS) entry which is preliminary data.</text>
</comment>
<dbReference type="InterPro" id="IPR013317">
    <property type="entry name" value="DnaA_dom"/>
</dbReference>
<dbReference type="GO" id="GO:0005524">
    <property type="term" value="F:ATP binding"/>
    <property type="evidence" value="ECO:0007669"/>
    <property type="project" value="UniProtKB-KW"/>
</dbReference>
<evidence type="ECO:0000313" key="3">
    <source>
        <dbReference type="Proteomes" id="UP000611629"/>
    </source>
</evidence>
<dbReference type="NCBIfam" id="NF005378">
    <property type="entry name" value="PRK06921.1"/>
    <property type="match status" value="1"/>
</dbReference>
<dbReference type="PANTHER" id="PTHR30050:SF10">
    <property type="entry name" value="PHAGE-LIKE ELEMENT PBSX PROTEIN XKDC"/>
    <property type="match status" value="1"/>
</dbReference>
<keyword evidence="2" id="KW-0547">Nucleotide-binding</keyword>
<dbReference type="CDD" id="cd00009">
    <property type="entry name" value="AAA"/>
    <property type="match status" value="1"/>
</dbReference>
<dbReference type="Pfam" id="PF00308">
    <property type="entry name" value="Bac_DnaA"/>
    <property type="match status" value="1"/>
</dbReference>
<sequence>MKRIQENRQTTSETSQYECDKCKDTGWLVDGNIFKRCECFAVKEALMMFENSGIKDENYTFSNFQEWNETSKSMKITATQYYQNFTKIMNDRQNSIALLGQVGSGKTHLTLALGLNIMKSKKLPVVYFSYRDTITSIKQNMTDEEYYRRQLDRFQNAKVLLIDDMLKGKTSDSDKNIMFEIINYRYINRKPIIVSSEYGIEDLLNFDEAIGSRIYEMCKDYMVEVQNNTSNNYRLRS</sequence>
<keyword evidence="3" id="KW-1185">Reference proteome</keyword>
<evidence type="ECO:0000313" key="2">
    <source>
        <dbReference type="EMBL" id="NYB73880.1"/>
    </source>
</evidence>
<evidence type="ECO:0000259" key="1">
    <source>
        <dbReference type="Pfam" id="PF00308"/>
    </source>
</evidence>
<organism evidence="2 3">
    <name type="scientific">Sedimentibacter hydroxybenzoicus DSM 7310</name>
    <dbReference type="NCBI Taxonomy" id="1123245"/>
    <lineage>
        <taxon>Bacteria</taxon>
        <taxon>Bacillati</taxon>
        <taxon>Bacillota</taxon>
        <taxon>Tissierellia</taxon>
        <taxon>Sedimentibacter</taxon>
    </lineage>
</organism>
<dbReference type="InterPro" id="IPR027417">
    <property type="entry name" value="P-loop_NTPase"/>
</dbReference>
<dbReference type="Proteomes" id="UP000611629">
    <property type="component" value="Unassembled WGS sequence"/>
</dbReference>
<name>A0A974BJN1_SEDHY</name>
<gene>
    <name evidence="2" type="ORF">HZF24_06970</name>
</gene>
<dbReference type="EMBL" id="JACBNQ010000005">
    <property type="protein sequence ID" value="NYB73880.1"/>
    <property type="molecule type" value="Genomic_DNA"/>
</dbReference>
<dbReference type="RefSeq" id="WP_179237573.1">
    <property type="nucleotide sequence ID" value="NZ_JACBNQ010000005.1"/>
</dbReference>
<feature type="domain" description="Chromosomal replication initiator protein DnaA ATPAse" evidence="1">
    <location>
        <begin position="56"/>
        <end position="214"/>
    </location>
</feature>
<dbReference type="Gene3D" id="3.40.50.300">
    <property type="entry name" value="P-loop containing nucleotide triphosphate hydrolases"/>
    <property type="match status" value="1"/>
</dbReference>
<keyword evidence="2" id="KW-0067">ATP-binding</keyword>
<reference evidence="2" key="1">
    <citation type="submission" date="2020-07" db="EMBL/GenBank/DDBJ databases">
        <title>Genomic analysis of a strain of Sedimentibacter Hydroxybenzoicus DSM7310.</title>
        <authorList>
            <person name="Ma S."/>
        </authorList>
    </citation>
    <scope>NUCLEOTIDE SEQUENCE</scope>
    <source>
        <strain evidence="2">DSM 7310</strain>
    </source>
</reference>
<dbReference type="SUPFAM" id="SSF52540">
    <property type="entry name" value="P-loop containing nucleoside triphosphate hydrolases"/>
    <property type="match status" value="1"/>
</dbReference>
<protein>
    <submittedName>
        <fullName evidence="2">ATP-binding protein</fullName>
    </submittedName>
</protein>
<dbReference type="PANTHER" id="PTHR30050">
    <property type="entry name" value="CHROMOSOMAL REPLICATION INITIATOR PROTEIN DNAA"/>
    <property type="match status" value="1"/>
</dbReference>
<accession>A0A974BJN1</accession>
<dbReference type="GO" id="GO:0006260">
    <property type="term" value="P:DNA replication"/>
    <property type="evidence" value="ECO:0007669"/>
    <property type="project" value="TreeGrafter"/>
</dbReference>